<dbReference type="NCBIfam" id="TIGR00702">
    <property type="entry name" value="YcaO-type kinase domain"/>
    <property type="match status" value="1"/>
</dbReference>
<sequence length="388" mass="41800">MTDTTETIAFRSGTYRTATVEQTWERVGGMLDRFRITRVADITRLDEIGLPVHVAYRPVGATMAVSVGTGATATQSRVSAVMESIESWHAENLRPGTVVRSPAEALDLPYDVRWLHLAERSPLTPAVELDWVAGRGLVTGAPCLVPRATIELDFTVRRGWDRALFTPSSNGLATGNTFAEASLHALLEVVERDCIAPYCTSPLDARTYTDPATAGNAMTRTVHEALLRAGCWVEVCDITNAVGVPCYAASIWSPDLPVTFGGFGCHVDPEIAVGRAMSEAAQSRLVMVSGARDDIDATAYHDVAAPPVPPPTVDRPLGPVRRDPPPTGDVTQVLRELAGRVQRITGVEPFGVDLTHDDIGIPVSKVFAPGLRMFDERALSTRPGVPRD</sequence>
<name>A0A1A8ZFG2_9ACTN</name>
<evidence type="ECO:0000259" key="2">
    <source>
        <dbReference type="PROSITE" id="PS51664"/>
    </source>
</evidence>
<proteinExistence type="predicted"/>
<keyword evidence="4" id="KW-1185">Reference proteome</keyword>
<dbReference type="PROSITE" id="PS51664">
    <property type="entry name" value="YCAO"/>
    <property type="match status" value="1"/>
</dbReference>
<accession>A0A1A8ZFG2</accession>
<dbReference type="GO" id="GO:0016740">
    <property type="term" value="F:transferase activity"/>
    <property type="evidence" value="ECO:0007669"/>
    <property type="project" value="UniProtKB-KW"/>
</dbReference>
<gene>
    <name evidence="3" type="ORF">GA0070611_2037</name>
</gene>
<feature type="domain" description="YcaO" evidence="2">
    <location>
        <begin position="68"/>
        <end position="388"/>
    </location>
</feature>
<dbReference type="Pfam" id="PF02624">
    <property type="entry name" value="YcaO"/>
    <property type="match status" value="1"/>
</dbReference>
<keyword evidence="3" id="KW-0687">Ribonucleoprotein</keyword>
<dbReference type="OrthoDB" id="109999at2"/>
<reference evidence="4" key="1">
    <citation type="submission" date="2016-06" db="EMBL/GenBank/DDBJ databases">
        <authorList>
            <person name="Varghese N."/>
            <person name="Submissions Spin"/>
        </authorList>
    </citation>
    <scope>NUCLEOTIDE SEQUENCE [LARGE SCALE GENOMIC DNA]</scope>
    <source>
        <strain evidence="4">DSM 44815</strain>
    </source>
</reference>
<keyword evidence="3" id="KW-0689">Ribosomal protein</keyword>
<dbReference type="InterPro" id="IPR003776">
    <property type="entry name" value="YcaO-like_dom"/>
</dbReference>
<dbReference type="STRING" id="261654.GA0070611_2037"/>
<dbReference type="PANTHER" id="PTHR37809">
    <property type="entry name" value="RIBOSOMAL PROTEIN S12 METHYLTHIOTRANSFERASE ACCESSORY FACTOR YCAO"/>
    <property type="match status" value="1"/>
</dbReference>
<keyword evidence="3" id="KW-0808">Transferase</keyword>
<protein>
    <submittedName>
        <fullName evidence="3">Ribosomal protein S12 methylthiotransferase accessory factor</fullName>
    </submittedName>
</protein>
<evidence type="ECO:0000313" key="4">
    <source>
        <dbReference type="Proteomes" id="UP000199385"/>
    </source>
</evidence>
<dbReference type="GO" id="GO:0005840">
    <property type="term" value="C:ribosome"/>
    <property type="evidence" value="ECO:0007669"/>
    <property type="project" value="UniProtKB-KW"/>
</dbReference>
<dbReference type="PATRIC" id="fig|261654.4.peg.2074"/>
<dbReference type="Proteomes" id="UP000199385">
    <property type="component" value="Chromosome I"/>
</dbReference>
<dbReference type="Gene3D" id="3.30.160.660">
    <property type="match status" value="1"/>
</dbReference>
<evidence type="ECO:0000313" key="3">
    <source>
        <dbReference type="EMBL" id="SBT42609.1"/>
    </source>
</evidence>
<dbReference type="EMBL" id="LT594323">
    <property type="protein sequence ID" value="SBT42609.1"/>
    <property type="molecule type" value="Genomic_DNA"/>
</dbReference>
<feature type="region of interest" description="Disordered" evidence="1">
    <location>
        <begin position="305"/>
        <end position="329"/>
    </location>
</feature>
<dbReference type="PANTHER" id="PTHR37809:SF1">
    <property type="entry name" value="RIBOSOMAL PROTEIN S12 METHYLTHIOTRANSFERASE ACCESSORY FACTOR YCAO"/>
    <property type="match status" value="1"/>
</dbReference>
<dbReference type="AlphaFoldDB" id="A0A1A8ZFG2"/>
<evidence type="ECO:0000256" key="1">
    <source>
        <dbReference type="SAM" id="MobiDB-lite"/>
    </source>
</evidence>
<dbReference type="RefSeq" id="WP_091661399.1">
    <property type="nucleotide sequence ID" value="NZ_LT594323.1"/>
</dbReference>
<organism evidence="3 4">
    <name type="scientific">Micromonospora auratinigra</name>
    <dbReference type="NCBI Taxonomy" id="261654"/>
    <lineage>
        <taxon>Bacteria</taxon>
        <taxon>Bacillati</taxon>
        <taxon>Actinomycetota</taxon>
        <taxon>Actinomycetes</taxon>
        <taxon>Micromonosporales</taxon>
        <taxon>Micromonosporaceae</taxon>
        <taxon>Micromonospora</taxon>
    </lineage>
</organism>